<feature type="active site" evidence="10">
    <location>
        <position position="72"/>
    </location>
</feature>
<dbReference type="EC" id="3.2.1.17" evidence="3 9"/>
<evidence type="ECO:0000256" key="3">
    <source>
        <dbReference type="ARBA" id="ARBA00012732"/>
    </source>
</evidence>
<organism evidence="12 13">
    <name type="scientific">Tetraodon nigroviridis</name>
    <name type="common">Spotted green pufferfish</name>
    <name type="synonym">Chelonodon nigroviridis</name>
    <dbReference type="NCBI Taxonomy" id="99883"/>
    <lineage>
        <taxon>Eukaryota</taxon>
        <taxon>Metazoa</taxon>
        <taxon>Chordata</taxon>
        <taxon>Craniata</taxon>
        <taxon>Vertebrata</taxon>
        <taxon>Euteleostomi</taxon>
        <taxon>Actinopterygii</taxon>
        <taxon>Neopterygii</taxon>
        <taxon>Teleostei</taxon>
        <taxon>Neoteleostei</taxon>
        <taxon>Acanthomorphata</taxon>
        <taxon>Eupercaria</taxon>
        <taxon>Tetraodontiformes</taxon>
        <taxon>Tetradontoidea</taxon>
        <taxon>Tetraodontidae</taxon>
        <taxon>Tetraodon</taxon>
    </lineage>
</organism>
<evidence type="ECO:0000259" key="11">
    <source>
        <dbReference type="Pfam" id="PF01464"/>
    </source>
</evidence>
<evidence type="ECO:0000313" key="12">
    <source>
        <dbReference type="Ensembl" id="ENSTNIP00000017132.1"/>
    </source>
</evidence>
<dbReference type="HOGENOM" id="CLU_089081_1_0_1"/>
<evidence type="ECO:0000256" key="8">
    <source>
        <dbReference type="ARBA" id="ARBA00023295"/>
    </source>
</evidence>
<dbReference type="GO" id="GO:0003796">
    <property type="term" value="F:lysozyme activity"/>
    <property type="evidence" value="ECO:0007669"/>
    <property type="project" value="UniProtKB-UniRule"/>
</dbReference>
<proteinExistence type="inferred from homology"/>
<evidence type="ECO:0000256" key="2">
    <source>
        <dbReference type="ARBA" id="ARBA00008902"/>
    </source>
</evidence>
<dbReference type="GO" id="GO:0050830">
    <property type="term" value="P:defense response to Gram-positive bacterium"/>
    <property type="evidence" value="ECO:0007669"/>
    <property type="project" value="TreeGrafter"/>
</dbReference>
<dbReference type="PANTHER" id="PTHR31698">
    <property type="entry name" value="LYSOZYME G FAMILY MEMBER"/>
    <property type="match status" value="1"/>
</dbReference>
<dbReference type="FunCoup" id="H3D9E1">
    <property type="interactions" value="681"/>
</dbReference>
<dbReference type="SMR" id="H3D9E1"/>
<dbReference type="OMA" id="SCAHISQ"/>
<evidence type="ECO:0000256" key="1">
    <source>
        <dbReference type="ARBA" id="ARBA00000632"/>
    </source>
</evidence>
<dbReference type="CDD" id="cd01021">
    <property type="entry name" value="GEWL"/>
    <property type="match status" value="1"/>
</dbReference>
<evidence type="ECO:0000256" key="9">
    <source>
        <dbReference type="PIRNR" id="PIRNR001065"/>
    </source>
</evidence>
<evidence type="ECO:0000256" key="7">
    <source>
        <dbReference type="ARBA" id="ARBA00022801"/>
    </source>
</evidence>
<keyword evidence="7 9" id="KW-0378">Hydrolase</keyword>
<feature type="active site" evidence="10">
    <location>
        <position position="85"/>
    </location>
</feature>
<dbReference type="PIRSF" id="PIRSF001065">
    <property type="entry name" value="Lysozyme_g"/>
    <property type="match status" value="1"/>
</dbReference>
<evidence type="ECO:0000256" key="4">
    <source>
        <dbReference type="ARBA" id="ARBA00016485"/>
    </source>
</evidence>
<feature type="domain" description="Transglycosylase SLT" evidence="11">
    <location>
        <begin position="51"/>
        <end position="158"/>
    </location>
</feature>
<name>H3D9E1_TETNG</name>
<keyword evidence="5" id="KW-0929">Antimicrobial</keyword>
<keyword evidence="6" id="KW-0081">Bacteriolytic enzyme</keyword>
<reference evidence="12" key="2">
    <citation type="submission" date="2025-08" db="UniProtKB">
        <authorList>
            <consortium name="Ensembl"/>
        </authorList>
    </citation>
    <scope>IDENTIFICATION</scope>
</reference>
<reference evidence="12" key="3">
    <citation type="submission" date="2025-09" db="UniProtKB">
        <authorList>
            <consortium name="Ensembl"/>
        </authorList>
    </citation>
    <scope>IDENTIFICATION</scope>
</reference>
<protein>
    <recommendedName>
        <fullName evidence="4 9">Lysozyme g</fullName>
        <ecNumber evidence="3 9">3.2.1.17</ecNumber>
    </recommendedName>
</protein>
<accession>H3D9E1</accession>
<dbReference type="AlphaFoldDB" id="H3D9E1"/>
<evidence type="ECO:0000256" key="10">
    <source>
        <dbReference type="PIRSR" id="PIRSR001065-1"/>
    </source>
</evidence>
<dbReference type="Proteomes" id="UP000007303">
    <property type="component" value="Unassembled WGS sequence"/>
</dbReference>
<dbReference type="FunFam" id="1.10.530.10:FF:000026">
    <property type="entry name" value="Lysozyme g"/>
    <property type="match status" value="1"/>
</dbReference>
<dbReference type="GO" id="GO:0031640">
    <property type="term" value="P:killing of cells of another organism"/>
    <property type="evidence" value="ECO:0007669"/>
    <property type="project" value="UniProtKB-KW"/>
</dbReference>
<dbReference type="InParanoid" id="H3D9E1"/>
<dbReference type="PANTHER" id="PTHR31698:SF8">
    <property type="entry name" value="LYSOZYME G-RELATED"/>
    <property type="match status" value="1"/>
</dbReference>
<dbReference type="GO" id="GO:0005576">
    <property type="term" value="C:extracellular region"/>
    <property type="evidence" value="ECO:0007669"/>
    <property type="project" value="TreeGrafter"/>
</dbReference>
<dbReference type="Gene3D" id="1.10.530.10">
    <property type="match status" value="1"/>
</dbReference>
<dbReference type="SUPFAM" id="SSF53955">
    <property type="entry name" value="Lysozyme-like"/>
    <property type="match status" value="1"/>
</dbReference>
<keyword evidence="13" id="KW-1185">Reference proteome</keyword>
<evidence type="ECO:0000313" key="13">
    <source>
        <dbReference type="Proteomes" id="UP000007303"/>
    </source>
</evidence>
<dbReference type="InterPro" id="IPR023346">
    <property type="entry name" value="Lysozyme-like_dom_sf"/>
</dbReference>
<evidence type="ECO:0000256" key="6">
    <source>
        <dbReference type="ARBA" id="ARBA00022638"/>
    </source>
</evidence>
<evidence type="ECO:0000256" key="5">
    <source>
        <dbReference type="ARBA" id="ARBA00022529"/>
    </source>
</evidence>
<dbReference type="InterPro" id="IPR008258">
    <property type="entry name" value="Transglycosylase_SLT_dom_1"/>
</dbReference>
<dbReference type="GO" id="GO:0009253">
    <property type="term" value="P:peptidoglycan catabolic process"/>
    <property type="evidence" value="ECO:0007669"/>
    <property type="project" value="InterPro"/>
</dbReference>
<keyword evidence="8 9" id="KW-0326">Glycosidase</keyword>
<sequence>VAYGNIMKISTTGASAVTARQDRLEPVKGVAASEKMAQIDVERMRRYTGIISRAAQQCDVDPALIAGIISRESRAGNQLDNGWGDNGKAWGLMQVDVTPNGGGHTPVGNWDSLEHLVQATNILVYFIGRIRDKFPTWDANQHLKGAIAAYNMGDGNVEPGKDVDANTTGGDYSNDVVARAKWYKRNLSF</sequence>
<comment type="similarity">
    <text evidence="2 9">Belongs to the glycosyl hydrolase 23 family.</text>
</comment>
<dbReference type="Pfam" id="PF01464">
    <property type="entry name" value="SLT"/>
    <property type="match status" value="1"/>
</dbReference>
<reference evidence="13" key="1">
    <citation type="journal article" date="2004" name="Nature">
        <title>Genome duplication in the teleost fish Tetraodon nigroviridis reveals the early vertebrate proto-karyotype.</title>
        <authorList>
            <person name="Jaillon O."/>
            <person name="Aury J.-M."/>
            <person name="Brunet F."/>
            <person name="Petit J.-L."/>
            <person name="Stange-Thomann N."/>
            <person name="Mauceli E."/>
            <person name="Bouneau L."/>
            <person name="Fischer C."/>
            <person name="Ozouf-Costaz C."/>
            <person name="Bernot A."/>
            <person name="Nicaud S."/>
            <person name="Jaffe D."/>
            <person name="Fisher S."/>
            <person name="Lutfalla G."/>
            <person name="Dossat C."/>
            <person name="Segurens B."/>
            <person name="Dasilva C."/>
            <person name="Salanoubat M."/>
            <person name="Levy M."/>
            <person name="Boudet N."/>
            <person name="Castellano S."/>
            <person name="Anthouard V."/>
            <person name="Jubin C."/>
            <person name="Castelli V."/>
            <person name="Katinka M."/>
            <person name="Vacherie B."/>
            <person name="Biemont C."/>
            <person name="Skalli Z."/>
            <person name="Cattolico L."/>
            <person name="Poulain J."/>
            <person name="De Berardinis V."/>
            <person name="Cruaud C."/>
            <person name="Duprat S."/>
            <person name="Brottier P."/>
            <person name="Coutanceau J.-P."/>
            <person name="Gouzy J."/>
            <person name="Parra G."/>
            <person name="Lardier G."/>
            <person name="Chapple C."/>
            <person name="McKernan K.J."/>
            <person name="McEwan P."/>
            <person name="Bosak S."/>
            <person name="Kellis M."/>
            <person name="Volff J.-N."/>
            <person name="Guigo R."/>
            <person name="Zody M.C."/>
            <person name="Mesirov J."/>
            <person name="Lindblad-Toh K."/>
            <person name="Birren B."/>
            <person name="Nusbaum C."/>
            <person name="Kahn D."/>
            <person name="Robinson-Rechavi M."/>
            <person name="Laudet V."/>
            <person name="Schachter V."/>
            <person name="Quetier F."/>
            <person name="Saurin W."/>
            <person name="Scarpelli C."/>
            <person name="Wincker P."/>
            <person name="Lander E.S."/>
            <person name="Weissenbach J."/>
            <person name="Roest Crollius H."/>
        </authorList>
    </citation>
    <scope>NUCLEOTIDE SEQUENCE [LARGE SCALE GENOMIC DNA]</scope>
</reference>
<comment type="catalytic activity">
    <reaction evidence="1 9">
        <text>Hydrolysis of (1-&gt;4)-beta-linkages between N-acetylmuramic acid and N-acetyl-D-glucosamine residues in a peptidoglycan and between N-acetyl-D-glucosamine residues in chitodextrins.</text>
        <dbReference type="EC" id="3.2.1.17"/>
    </reaction>
</comment>
<dbReference type="GeneTree" id="ENSGT00390000017614"/>
<dbReference type="PRINTS" id="PR00749">
    <property type="entry name" value="LYSOZYMEG"/>
</dbReference>
<dbReference type="Ensembl" id="ENSTNIT00000017348.1">
    <property type="protein sequence ID" value="ENSTNIP00000017132.1"/>
    <property type="gene ID" value="ENSTNIG00000014123.1"/>
</dbReference>
<dbReference type="InterPro" id="IPR002152">
    <property type="entry name" value="Glyco_hydro_23"/>
</dbReference>